<evidence type="ECO:0000313" key="4">
    <source>
        <dbReference type="Proteomes" id="UP000521017"/>
    </source>
</evidence>
<evidence type="ECO:0008006" key="5">
    <source>
        <dbReference type="Google" id="ProtNLM"/>
    </source>
</evidence>
<evidence type="ECO:0000256" key="2">
    <source>
        <dbReference type="SAM" id="Phobius"/>
    </source>
</evidence>
<name>A0A7X0MID4_9SPHI</name>
<sequence length="596" mass="68207">MIERTRKTVKALKWVAGIVFLLFVIADAMSWYLSVKLRPVIMKELKELVLNSTDSLYRIEFSKVNTNFLLGNASVSDVRIIPDTNIFNKLIKLKRAPNNIYEVSLKKLTIRNFHPFRIYFDKRLNVGRLLFEHPKVVMINRQFEFNENKPPRPNKSPFEYISKLLQEVSVNTIDLRDVSFQYINRNVPVPEVFAVNKLDITLKDWLIDANSATDPTRLYLLKDVLINLNDYEYATPDSLYKVQMNELSFVASTGKLNIRKFGLVPRYSEMDFGKKLGYSKERYNILLSDISLNGIDLPQYVKKQELVASEMNITNGYVSVFNNNALPSLGIARMGKFPHQLLQLVQAPLTVKKLNLSDVDISYAEYDSDSEQKGRITFEKTSGTILNVTNEEKVKAINPFMLANLSTYMMGQGRLTVDFKFDLNAKNGAFSYKGQLLDMDGGYLNRITKPLGMLKVNSGRVKKLDFNVVADEAKASGNLNFAYKDLSIGLMKKVEGKNRLVKLGLFSMLANSLVIRPDNPDAKGNMIAASLYYQRSPTSSFFSFIWQTLLQGIKYTVGLTPEKQAEIDAQIVKFEKMKSDREKRREARRRRKQVNP</sequence>
<gene>
    <name evidence="3" type="ORF">HDF25_001958</name>
</gene>
<feature type="region of interest" description="Disordered" evidence="1">
    <location>
        <begin position="577"/>
        <end position="596"/>
    </location>
</feature>
<keyword evidence="2" id="KW-0472">Membrane</keyword>
<proteinExistence type="predicted"/>
<dbReference type="Proteomes" id="UP000521017">
    <property type="component" value="Unassembled WGS sequence"/>
</dbReference>
<accession>A0A7X0MID4</accession>
<dbReference type="AlphaFoldDB" id="A0A7X0MID4"/>
<keyword evidence="2" id="KW-1133">Transmembrane helix</keyword>
<organism evidence="3 4">
    <name type="scientific">Pedobacter cryoconitis</name>
    <dbReference type="NCBI Taxonomy" id="188932"/>
    <lineage>
        <taxon>Bacteria</taxon>
        <taxon>Pseudomonadati</taxon>
        <taxon>Bacteroidota</taxon>
        <taxon>Sphingobacteriia</taxon>
        <taxon>Sphingobacteriales</taxon>
        <taxon>Sphingobacteriaceae</taxon>
        <taxon>Pedobacter</taxon>
    </lineage>
</organism>
<reference evidence="3 4" key="1">
    <citation type="submission" date="2020-08" db="EMBL/GenBank/DDBJ databases">
        <title>Genomic Encyclopedia of Type Strains, Phase IV (KMG-V): Genome sequencing to study the core and pangenomes of soil and plant-associated prokaryotes.</title>
        <authorList>
            <person name="Whitman W."/>
        </authorList>
    </citation>
    <scope>NUCLEOTIDE SEQUENCE [LARGE SCALE GENOMIC DNA]</scope>
    <source>
        <strain evidence="3 4">M2T3</strain>
    </source>
</reference>
<evidence type="ECO:0000313" key="3">
    <source>
        <dbReference type="EMBL" id="MBB6499816.1"/>
    </source>
</evidence>
<keyword evidence="2" id="KW-0812">Transmembrane</keyword>
<evidence type="ECO:0000256" key="1">
    <source>
        <dbReference type="SAM" id="MobiDB-lite"/>
    </source>
</evidence>
<feature type="transmembrane region" description="Helical" evidence="2">
    <location>
        <begin position="12"/>
        <end position="33"/>
    </location>
</feature>
<comment type="caution">
    <text evidence="3">The sequence shown here is derived from an EMBL/GenBank/DDBJ whole genome shotgun (WGS) entry which is preliminary data.</text>
</comment>
<feature type="compositionally biased region" description="Basic residues" evidence="1">
    <location>
        <begin position="586"/>
        <end position="596"/>
    </location>
</feature>
<dbReference type="RefSeq" id="WP_184624531.1">
    <property type="nucleotide sequence ID" value="NZ_JACHCC010000004.1"/>
</dbReference>
<protein>
    <recommendedName>
        <fullName evidence="5">DUF748 domain-containing protein</fullName>
    </recommendedName>
</protein>
<dbReference type="EMBL" id="JACHCC010000004">
    <property type="protein sequence ID" value="MBB6499816.1"/>
    <property type="molecule type" value="Genomic_DNA"/>
</dbReference>